<organism evidence="1 2">
    <name type="scientific">Trichinella pseudospiralis</name>
    <name type="common">Parasitic roundworm</name>
    <dbReference type="NCBI Taxonomy" id="6337"/>
    <lineage>
        <taxon>Eukaryota</taxon>
        <taxon>Metazoa</taxon>
        <taxon>Ecdysozoa</taxon>
        <taxon>Nematoda</taxon>
        <taxon>Enoplea</taxon>
        <taxon>Dorylaimia</taxon>
        <taxon>Trichinellida</taxon>
        <taxon>Trichinellidae</taxon>
        <taxon>Trichinella</taxon>
    </lineage>
</organism>
<gene>
    <name evidence="1" type="ORF">T4D_11671</name>
</gene>
<evidence type="ECO:0000313" key="2">
    <source>
        <dbReference type="Proteomes" id="UP000054995"/>
    </source>
</evidence>
<proteinExistence type="predicted"/>
<sequence>MTTTQCTHTRKVYLQPRHVGSTGRGTFIQQNNSNLVNSRQARQGVAIAYGRAPLPPPQLNKC</sequence>
<dbReference type="OrthoDB" id="10364739at2759"/>
<dbReference type="Proteomes" id="UP000054995">
    <property type="component" value="Unassembled WGS sequence"/>
</dbReference>
<protein>
    <submittedName>
        <fullName evidence="1">Uncharacterized protein</fullName>
    </submittedName>
</protein>
<accession>A0A0V1FB08</accession>
<comment type="caution">
    <text evidence="1">The sequence shown here is derived from an EMBL/GenBank/DDBJ whole genome shotgun (WGS) entry which is preliminary data.</text>
</comment>
<keyword evidence="2" id="KW-1185">Reference proteome</keyword>
<dbReference type="EMBL" id="JYDT01000156">
    <property type="protein sequence ID" value="KRY82929.1"/>
    <property type="molecule type" value="Genomic_DNA"/>
</dbReference>
<name>A0A0V1FB08_TRIPS</name>
<dbReference type="AlphaFoldDB" id="A0A0V1FB08"/>
<evidence type="ECO:0000313" key="1">
    <source>
        <dbReference type="EMBL" id="KRY82929.1"/>
    </source>
</evidence>
<reference evidence="1 2" key="1">
    <citation type="submission" date="2015-01" db="EMBL/GenBank/DDBJ databases">
        <title>Evolution of Trichinella species and genotypes.</title>
        <authorList>
            <person name="Korhonen P.K."/>
            <person name="Edoardo P."/>
            <person name="Giuseppe L.R."/>
            <person name="Gasser R.B."/>
        </authorList>
    </citation>
    <scope>NUCLEOTIDE SEQUENCE [LARGE SCALE GENOMIC DNA]</scope>
    <source>
        <strain evidence="1">ISS470</strain>
    </source>
</reference>